<comment type="caution">
    <text evidence="3">The sequence shown here is derived from an EMBL/GenBank/DDBJ whole genome shotgun (WGS) entry which is preliminary data.</text>
</comment>
<dbReference type="GeneID" id="70186736"/>
<sequence length="443" mass="49190">MAEVVGVISGVLTLATFALKSSKRLCKTIQEFPSHPRQVRELLDELSALNTVLHDLSQNSDLGLEVDLTALELALKQCKRSCDDVDAELQKYCSRSTEERTSFRDWAKLKCSSGDGIDGFRQQLIGYKTTVTVALAFATLHTSVATKEAVLACRDIITTATIDLQAHLQGVQTKLDSLSRRAEYGTDTEGPVRHRIEAELRSTEKGIQFCGDLSEAIQRIHIDFFGDQGSRSAMPDPLPSSEALFGEGLAGCLHHMRFTLEQLEKNRLRLNKSMTTNPRSPLSTEDEAASKRLQTEARTLRNCLEFCTNVDEVLESHISNIENHAKGNDIIQYMVSMNDKPLHGKNEGEGDRVKQAGGHFSDESFQQMSQDFTQIVIHERERHEQARTSASDSAKKPDTRPVPHSSFGERYGTGLPLGKRTEPVVAEEHDGKQPLSRSVNGDK</sequence>
<feature type="compositionally biased region" description="Basic and acidic residues" evidence="1">
    <location>
        <begin position="419"/>
        <end position="432"/>
    </location>
</feature>
<protein>
    <recommendedName>
        <fullName evidence="2">Azaphilone pigments biosynthesis cluster protein L N-terminal domain-containing protein</fullName>
    </recommendedName>
</protein>
<dbReference type="RefSeq" id="XP_046008628.1">
    <property type="nucleotide sequence ID" value="XM_046157190.1"/>
</dbReference>
<organism evidence="3 4">
    <name type="scientific">Microdochium trichocladiopsis</name>
    <dbReference type="NCBI Taxonomy" id="1682393"/>
    <lineage>
        <taxon>Eukaryota</taxon>
        <taxon>Fungi</taxon>
        <taxon>Dikarya</taxon>
        <taxon>Ascomycota</taxon>
        <taxon>Pezizomycotina</taxon>
        <taxon>Sordariomycetes</taxon>
        <taxon>Xylariomycetidae</taxon>
        <taxon>Xylariales</taxon>
        <taxon>Microdochiaceae</taxon>
        <taxon>Microdochium</taxon>
    </lineage>
</organism>
<feature type="domain" description="Azaphilone pigments biosynthesis cluster protein L N-terminal" evidence="2">
    <location>
        <begin position="2"/>
        <end position="210"/>
    </location>
</feature>
<proteinExistence type="predicted"/>
<dbReference type="Pfam" id="PF17111">
    <property type="entry name" value="PigL_N"/>
    <property type="match status" value="1"/>
</dbReference>
<accession>A0A9P8XZV1</accession>
<evidence type="ECO:0000313" key="3">
    <source>
        <dbReference type="EMBL" id="KAH7025080.1"/>
    </source>
</evidence>
<evidence type="ECO:0000259" key="2">
    <source>
        <dbReference type="Pfam" id="PF17111"/>
    </source>
</evidence>
<feature type="region of interest" description="Disordered" evidence="1">
    <location>
        <begin position="382"/>
        <end position="443"/>
    </location>
</feature>
<dbReference type="AlphaFoldDB" id="A0A9P8XZV1"/>
<gene>
    <name evidence="3" type="ORF">B0I36DRAFT_353245</name>
</gene>
<dbReference type="EMBL" id="JAGTJQ010000009">
    <property type="protein sequence ID" value="KAH7025080.1"/>
    <property type="molecule type" value="Genomic_DNA"/>
</dbReference>
<dbReference type="InterPro" id="IPR031348">
    <property type="entry name" value="PigL_N"/>
</dbReference>
<keyword evidence="4" id="KW-1185">Reference proteome</keyword>
<reference evidence="3" key="1">
    <citation type="journal article" date="2021" name="Nat. Commun.">
        <title>Genetic determinants of endophytism in the Arabidopsis root mycobiome.</title>
        <authorList>
            <person name="Mesny F."/>
            <person name="Miyauchi S."/>
            <person name="Thiergart T."/>
            <person name="Pickel B."/>
            <person name="Atanasova L."/>
            <person name="Karlsson M."/>
            <person name="Huettel B."/>
            <person name="Barry K.W."/>
            <person name="Haridas S."/>
            <person name="Chen C."/>
            <person name="Bauer D."/>
            <person name="Andreopoulos W."/>
            <person name="Pangilinan J."/>
            <person name="LaButti K."/>
            <person name="Riley R."/>
            <person name="Lipzen A."/>
            <person name="Clum A."/>
            <person name="Drula E."/>
            <person name="Henrissat B."/>
            <person name="Kohler A."/>
            <person name="Grigoriev I.V."/>
            <person name="Martin F.M."/>
            <person name="Hacquard S."/>
        </authorList>
    </citation>
    <scope>NUCLEOTIDE SEQUENCE</scope>
    <source>
        <strain evidence="3">MPI-CAGE-CH-0230</strain>
    </source>
</reference>
<dbReference type="Proteomes" id="UP000756346">
    <property type="component" value="Unassembled WGS sequence"/>
</dbReference>
<evidence type="ECO:0000313" key="4">
    <source>
        <dbReference type="Proteomes" id="UP000756346"/>
    </source>
</evidence>
<name>A0A9P8XZV1_9PEZI</name>
<dbReference type="OrthoDB" id="428260at2759"/>
<evidence type="ECO:0000256" key="1">
    <source>
        <dbReference type="SAM" id="MobiDB-lite"/>
    </source>
</evidence>